<comment type="caution">
    <text evidence="10">The sequence shown here is derived from an EMBL/GenBank/DDBJ whole genome shotgun (WGS) entry which is preliminary data.</text>
</comment>
<dbReference type="PROSITE" id="PS00455">
    <property type="entry name" value="AMP_BINDING"/>
    <property type="match status" value="1"/>
</dbReference>
<dbReference type="SUPFAM" id="SSF56801">
    <property type="entry name" value="Acetyl-CoA synthetase-like"/>
    <property type="match status" value="1"/>
</dbReference>
<dbReference type="Pfam" id="PF13193">
    <property type="entry name" value="AMP-binding_C"/>
    <property type="match status" value="1"/>
</dbReference>
<protein>
    <recommendedName>
        <fullName evidence="7">D-alanine--D-alanyl carrier protein ligase</fullName>
        <shortName evidence="7">DCL</shortName>
        <ecNumber evidence="7">6.2.1.54</ecNumber>
    </recommendedName>
    <alternativeName>
        <fullName evidence="7">D-alanine--poly(phosphoribitol) ligase subunit 1</fullName>
    </alternativeName>
    <alternativeName>
        <fullName evidence="7">D-alanine-activating enzyme</fullName>
        <shortName evidence="7">DAE</shortName>
    </alternativeName>
</protein>
<dbReference type="InterPro" id="IPR045851">
    <property type="entry name" value="AMP-bd_C_sf"/>
</dbReference>
<dbReference type="Proteomes" id="UP000036867">
    <property type="component" value="Unassembled WGS sequence"/>
</dbReference>
<comment type="pathway">
    <text evidence="7">Cell wall biogenesis; lipoteichoic acid biosynthesis.</text>
</comment>
<dbReference type="GO" id="GO:0005737">
    <property type="term" value="C:cytoplasm"/>
    <property type="evidence" value="ECO:0007669"/>
    <property type="project" value="UniProtKB-SubCell"/>
</dbReference>
<dbReference type="InterPro" id="IPR044507">
    <property type="entry name" value="DltA-like"/>
</dbReference>
<feature type="binding site" evidence="7">
    <location>
        <position position="494"/>
    </location>
    <ligand>
        <name>D-alanine</name>
        <dbReference type="ChEBI" id="CHEBI:57416"/>
    </ligand>
</feature>
<feature type="domain" description="AMP-binding enzyme C-terminal" evidence="9">
    <location>
        <begin position="415"/>
        <end position="494"/>
    </location>
</feature>
<dbReference type="STRING" id="263475.AMD00_17595"/>
<evidence type="ECO:0000256" key="3">
    <source>
        <dbReference type="ARBA" id="ARBA00022741"/>
    </source>
</evidence>
<feature type="binding site" evidence="7">
    <location>
        <position position="494"/>
    </location>
    <ligand>
        <name>ATP</name>
        <dbReference type="ChEBI" id="CHEBI:30616"/>
    </ligand>
</feature>
<dbReference type="Gene3D" id="3.40.50.12780">
    <property type="entry name" value="N-terminal domain of ligase-like"/>
    <property type="match status" value="1"/>
</dbReference>
<dbReference type="PANTHER" id="PTHR45398:SF1">
    <property type="entry name" value="ENZYME, PUTATIVE (JCVI)-RELATED"/>
    <property type="match status" value="1"/>
</dbReference>
<reference evidence="11" key="1">
    <citation type="submission" date="2015-08" db="EMBL/GenBank/DDBJ databases">
        <title>Fjat-10028 dsm 16317.</title>
        <authorList>
            <person name="Liu B."/>
            <person name="Wang J."/>
            <person name="Zhu Y."/>
            <person name="Liu G."/>
            <person name="Chen Q."/>
            <person name="Chen Z."/>
            <person name="Lan J."/>
            <person name="Che J."/>
            <person name="Ge C."/>
            <person name="Shi H."/>
            <person name="Pan Z."/>
            <person name="Liu X."/>
        </authorList>
    </citation>
    <scope>NUCLEOTIDE SEQUENCE [LARGE SCALE GENOMIC DNA]</scope>
    <source>
        <strain evidence="11">DSM 16317</strain>
    </source>
</reference>
<comment type="subcellular location">
    <subcellularLocation>
        <location evidence="7">Cytoplasm</location>
    </subcellularLocation>
</comment>
<dbReference type="OrthoDB" id="9765680at2"/>
<dbReference type="FunFam" id="3.30.300.30:FF:000012">
    <property type="entry name" value="D-alanine--D-alanyl carrier protein ligase"/>
    <property type="match status" value="1"/>
</dbReference>
<dbReference type="InterPro" id="IPR042099">
    <property type="entry name" value="ANL_N_sf"/>
</dbReference>
<feature type="binding site" evidence="7">
    <location>
        <begin position="154"/>
        <end position="155"/>
    </location>
    <ligand>
        <name>ATP</name>
        <dbReference type="ChEBI" id="CHEBI:30616"/>
    </ligand>
</feature>
<dbReference type="GO" id="GO:0047473">
    <property type="term" value="F:D-alanine [D-alanyl carrier protein] ligase activity"/>
    <property type="evidence" value="ECO:0007669"/>
    <property type="project" value="UniProtKB-UniRule"/>
</dbReference>
<gene>
    <name evidence="7" type="primary">dltA</name>
    <name evidence="10" type="ORF">AMD00_17595</name>
</gene>
<dbReference type="NCBIfam" id="TIGR01734">
    <property type="entry name" value="D-ala-DACP-lig"/>
    <property type="match status" value="1"/>
</dbReference>
<evidence type="ECO:0000256" key="2">
    <source>
        <dbReference type="ARBA" id="ARBA00022598"/>
    </source>
</evidence>
<feature type="binding site" evidence="7">
    <location>
        <begin position="396"/>
        <end position="399"/>
    </location>
    <ligand>
        <name>ATP</name>
        <dbReference type="ChEBI" id="CHEBI:30616"/>
    </ligand>
</feature>
<dbReference type="NCBIfam" id="NF003417">
    <property type="entry name" value="PRK04813.1"/>
    <property type="match status" value="1"/>
</dbReference>
<feature type="binding site" evidence="7">
    <location>
        <position position="199"/>
    </location>
    <ligand>
        <name>D-alanine</name>
        <dbReference type="ChEBI" id="CHEBI:57416"/>
    </ligand>
</feature>
<dbReference type="GO" id="GO:0005524">
    <property type="term" value="F:ATP binding"/>
    <property type="evidence" value="ECO:0007669"/>
    <property type="project" value="UniProtKB-KW"/>
</dbReference>
<feature type="binding site" evidence="7">
    <location>
        <position position="303"/>
    </location>
    <ligand>
        <name>D-alanine</name>
        <dbReference type="ChEBI" id="CHEBI:57416"/>
    </ligand>
</feature>
<comment type="catalytic activity">
    <reaction evidence="7">
        <text>holo-[D-alanyl-carrier protein] + D-alanine + ATP = D-alanyl-[D-alanyl-carrier protein] + AMP + diphosphate</text>
        <dbReference type="Rhea" id="RHEA:55132"/>
        <dbReference type="Rhea" id="RHEA-COMP:14102"/>
        <dbReference type="Rhea" id="RHEA-COMP:14103"/>
        <dbReference type="ChEBI" id="CHEBI:30616"/>
        <dbReference type="ChEBI" id="CHEBI:33019"/>
        <dbReference type="ChEBI" id="CHEBI:57416"/>
        <dbReference type="ChEBI" id="CHEBI:64479"/>
        <dbReference type="ChEBI" id="CHEBI:138620"/>
        <dbReference type="ChEBI" id="CHEBI:456215"/>
        <dbReference type="EC" id="6.2.1.54"/>
    </reaction>
</comment>
<dbReference type="UniPathway" id="UPA00556"/>
<accession>A0A0M0LBH8</accession>
<dbReference type="AlphaFoldDB" id="A0A0M0LBH8"/>
<dbReference type="PATRIC" id="fig|263475.3.peg.2353"/>
<dbReference type="EC" id="6.2.1.54" evidence="7"/>
<dbReference type="InterPro" id="IPR025110">
    <property type="entry name" value="AMP-bd_C"/>
</dbReference>
<evidence type="ECO:0000256" key="7">
    <source>
        <dbReference type="HAMAP-Rule" id="MF_00593"/>
    </source>
</evidence>
<dbReference type="HAMAP" id="MF_00593">
    <property type="entry name" value="DltA"/>
    <property type="match status" value="1"/>
</dbReference>
<keyword evidence="11" id="KW-1185">Reference proteome</keyword>
<evidence type="ECO:0000313" key="10">
    <source>
        <dbReference type="EMBL" id="KOO48227.1"/>
    </source>
</evidence>
<dbReference type="InterPro" id="IPR010072">
    <property type="entry name" value="DltA"/>
</dbReference>
<evidence type="ECO:0000256" key="1">
    <source>
        <dbReference type="ARBA" id="ARBA00022490"/>
    </source>
</evidence>
<proteinExistence type="inferred from homology"/>
<keyword evidence="3 7" id="KW-0547">Nucleotide-binding</keyword>
<dbReference type="InterPro" id="IPR020845">
    <property type="entry name" value="AMP-binding_CS"/>
</dbReference>
<evidence type="ECO:0000256" key="4">
    <source>
        <dbReference type="ARBA" id="ARBA00022840"/>
    </source>
</evidence>
<name>A0A0M0LBH8_9BACL</name>
<dbReference type="Pfam" id="PF00501">
    <property type="entry name" value="AMP-binding"/>
    <property type="match status" value="1"/>
</dbReference>
<evidence type="ECO:0000256" key="6">
    <source>
        <dbReference type="ARBA" id="ARBA00061336"/>
    </source>
</evidence>
<evidence type="ECO:0000313" key="11">
    <source>
        <dbReference type="Proteomes" id="UP000036867"/>
    </source>
</evidence>
<keyword evidence="1 7" id="KW-0963">Cytoplasm</keyword>
<dbReference type="InterPro" id="IPR010071">
    <property type="entry name" value="AA_adenyl_dom"/>
</dbReference>
<dbReference type="InterPro" id="IPR000873">
    <property type="entry name" value="AMP-dep_synth/lig_dom"/>
</dbReference>
<comment type="similarity">
    <text evidence="6 7">Belongs to the ATP-dependent AMP-binding enzyme family. DltA subfamily.</text>
</comment>
<keyword evidence="4 7" id="KW-0067">ATP-binding</keyword>
<dbReference type="Gene3D" id="3.30.300.30">
    <property type="match status" value="1"/>
</dbReference>
<dbReference type="RefSeq" id="WP_053418375.1">
    <property type="nucleotide sequence ID" value="NZ_LILB01000007.1"/>
</dbReference>
<evidence type="ECO:0000256" key="5">
    <source>
        <dbReference type="ARBA" id="ARBA00054605"/>
    </source>
</evidence>
<organism evidence="10 11">
    <name type="scientific">Viridibacillus arvi</name>
    <dbReference type="NCBI Taxonomy" id="263475"/>
    <lineage>
        <taxon>Bacteria</taxon>
        <taxon>Bacillati</taxon>
        <taxon>Bacillota</taxon>
        <taxon>Bacilli</taxon>
        <taxon>Bacillales</taxon>
        <taxon>Caryophanaceae</taxon>
        <taxon>Viridibacillus</taxon>
    </lineage>
</organism>
<dbReference type="EMBL" id="LILB01000007">
    <property type="protein sequence ID" value="KOO48227.1"/>
    <property type="molecule type" value="Genomic_DNA"/>
</dbReference>
<evidence type="ECO:0000259" key="8">
    <source>
        <dbReference type="Pfam" id="PF00501"/>
    </source>
</evidence>
<feature type="binding site" evidence="7">
    <location>
        <position position="385"/>
    </location>
    <ligand>
        <name>ATP</name>
        <dbReference type="ChEBI" id="CHEBI:30616"/>
    </ligand>
</feature>
<dbReference type="GeneID" id="301137909"/>
<sequence length="506" mass="56496">MNILSAIQNIALNNEDSIAFQNGDATLSYGDLWKQSESLAAYLTTLNLPKKAPIIVYGHMAPMMVSSFLGVVKAGHPYIPVDVSIPKERIQKIIERSGAAFLIETENLERDSLQQSSIPYMSEGQLTNIVAEHSNGASTSTWVKENDDFYIIYTSGSTGNPKGVQISARNLESFVSWMHEDFPITEGKVFLNQAPFSFDLSVMDLYPALTTGATLFAITKEMIANPKILFGQLTQSKTNVWTSTPSFVQMCLMNPEFTSEMLPSLNTFLFCGEVLPTEVANKLLKLFPDARIFNTYGPTEATVAVSAIEVTEELLNDHSSLPIGYIKGDTQMLIINEDDQILSDGEKGEMIIVGPSVSKGYLGEETLTEKAFFEYKGQQAYRTGDVGYQKKGLHFYSGRVDFQVKVHGYRMEIEEIENNLLQCQYVDSCVVVPVYKNEAIDFLAAYIVPKEHSFEKEYQLSSAIKKELAKSLPAYMIPRKFNYCDQLPMTSNGKINRKQLIAEVMV</sequence>
<dbReference type="CDD" id="cd05945">
    <property type="entry name" value="DltA"/>
    <property type="match status" value="1"/>
</dbReference>
<feature type="domain" description="AMP-dependent synthetase/ligase" evidence="8">
    <location>
        <begin position="11"/>
        <end position="362"/>
    </location>
</feature>
<feature type="binding site" evidence="7">
    <location>
        <begin position="294"/>
        <end position="299"/>
    </location>
    <ligand>
        <name>ATP</name>
        <dbReference type="ChEBI" id="CHEBI:30616"/>
    </ligand>
</feature>
<dbReference type="GO" id="GO:0070395">
    <property type="term" value="P:lipoteichoic acid biosynthetic process"/>
    <property type="evidence" value="ECO:0007669"/>
    <property type="project" value="UniProtKB-UniRule"/>
</dbReference>
<dbReference type="NCBIfam" id="TIGR01733">
    <property type="entry name" value="AA-adenyl-dom"/>
    <property type="match status" value="1"/>
</dbReference>
<dbReference type="PANTHER" id="PTHR45398">
    <property type="match status" value="1"/>
</dbReference>
<keyword evidence="2 7" id="KW-0436">Ligase</keyword>
<evidence type="ECO:0000259" key="9">
    <source>
        <dbReference type="Pfam" id="PF13193"/>
    </source>
</evidence>
<comment type="function">
    <text evidence="5 7">Catalyzes the first step in the D-alanylation of lipoteichoic acid (LTA), the activation of D-alanine and its transfer onto the D-alanyl carrier protein (Dcp) DltC. In an ATP-dependent two-step reaction, forms a high energy D-alanyl-AMP intermediate, followed by transfer of the D-alanyl residue as a thiol ester to the phosphopantheinyl prosthetic group of the Dcp. D-alanylation of LTA plays an important role in modulating the properties of the cell wall in Gram-positive bacteria, influencing the net charge of the cell wall.</text>
</comment>